<sequence>MSTYSFYQTTIPQLRGIAQSAVDFLLTAKDEQSKNSSLPSGADVLNAQIGDMLPLRMQPILVAKFPLEGINTYKLSSASPPNMDPSSFSSIDDVINFFKQLVAVFDAVDEKAFSESAEKSLEISVAGKPLKMTSLADFYSSFAIPNSYFHLNAMYMLLRSKGFALGKGTYVKAFFSEQAKKDWAPLMG</sequence>
<organism evidence="1 2">
    <name type="scientific">Alternaria atra</name>
    <dbReference type="NCBI Taxonomy" id="119953"/>
    <lineage>
        <taxon>Eukaryota</taxon>
        <taxon>Fungi</taxon>
        <taxon>Dikarya</taxon>
        <taxon>Ascomycota</taxon>
        <taxon>Pezizomycotina</taxon>
        <taxon>Dothideomycetes</taxon>
        <taxon>Pleosporomycetidae</taxon>
        <taxon>Pleosporales</taxon>
        <taxon>Pleosporineae</taxon>
        <taxon>Pleosporaceae</taxon>
        <taxon>Alternaria</taxon>
        <taxon>Alternaria sect. Ulocladioides</taxon>
    </lineage>
</organism>
<comment type="caution">
    <text evidence="1">The sequence shown here is derived from an EMBL/GenBank/DDBJ whole genome shotgun (WGS) entry which is preliminary data.</text>
</comment>
<dbReference type="EMBL" id="CAJRGZ010000016">
    <property type="protein sequence ID" value="CAG5153303.1"/>
    <property type="molecule type" value="Genomic_DNA"/>
</dbReference>
<name>A0A8J2MZS2_9PLEO</name>
<dbReference type="OrthoDB" id="3724345at2759"/>
<evidence type="ECO:0000313" key="1">
    <source>
        <dbReference type="EMBL" id="CAG5153303.1"/>
    </source>
</evidence>
<reference evidence="1" key="1">
    <citation type="submission" date="2021-05" db="EMBL/GenBank/DDBJ databases">
        <authorList>
            <person name="Stam R."/>
        </authorList>
    </citation>
    <scope>NUCLEOTIDE SEQUENCE</scope>
    <source>
        <strain evidence="1">CS162</strain>
    </source>
</reference>
<accession>A0A8J2MZS2</accession>
<dbReference type="Gene3D" id="1.20.120.450">
    <property type="entry name" value="dinb family like domain"/>
    <property type="match status" value="1"/>
</dbReference>
<dbReference type="InterPro" id="IPR034660">
    <property type="entry name" value="DinB/YfiT-like"/>
</dbReference>
<dbReference type="RefSeq" id="XP_043166662.1">
    <property type="nucleotide sequence ID" value="XM_043310727.1"/>
</dbReference>
<evidence type="ECO:0000313" key="2">
    <source>
        <dbReference type="Proteomes" id="UP000676310"/>
    </source>
</evidence>
<gene>
    <name evidence="1" type="ORF">ALTATR162_LOCUS3121</name>
</gene>
<dbReference type="PANTHER" id="PTHR36922">
    <property type="entry name" value="BLL2446 PROTEIN"/>
    <property type="match status" value="1"/>
</dbReference>
<dbReference type="GeneID" id="67014643"/>
<dbReference type="Pfam" id="PF09351">
    <property type="entry name" value="DUF1993"/>
    <property type="match status" value="1"/>
</dbReference>
<dbReference type="Proteomes" id="UP000676310">
    <property type="component" value="Unassembled WGS sequence"/>
</dbReference>
<protein>
    <submittedName>
        <fullName evidence="1">Uncharacterized protein</fullName>
    </submittedName>
</protein>
<dbReference type="AlphaFoldDB" id="A0A8J2MZS2"/>
<dbReference type="PANTHER" id="PTHR36922:SF1">
    <property type="entry name" value="DUF1993 DOMAIN-CONTAINING PROTEIN"/>
    <property type="match status" value="1"/>
</dbReference>
<dbReference type="SUPFAM" id="SSF109854">
    <property type="entry name" value="DinB/YfiT-like putative metalloenzymes"/>
    <property type="match status" value="1"/>
</dbReference>
<proteinExistence type="predicted"/>
<dbReference type="InterPro" id="IPR018531">
    <property type="entry name" value="DUF1993"/>
</dbReference>
<keyword evidence="2" id="KW-1185">Reference proteome</keyword>